<dbReference type="InterPro" id="IPR012884">
    <property type="entry name" value="Excisionase-like"/>
</dbReference>
<accession>A0A158AXN2</accession>
<keyword evidence="1" id="KW-0238">DNA-binding</keyword>
<evidence type="ECO:0000313" key="5">
    <source>
        <dbReference type="Proteomes" id="UP000054624"/>
    </source>
</evidence>
<gene>
    <name evidence="4" type="ORF">AWB76_03251</name>
</gene>
<reference evidence="5" key="1">
    <citation type="submission" date="2016-01" db="EMBL/GenBank/DDBJ databases">
        <authorList>
            <person name="Peeters Charlotte."/>
        </authorList>
    </citation>
    <scope>NUCLEOTIDE SEQUENCE [LARGE SCALE GENOMIC DNA]</scope>
</reference>
<dbReference type="GO" id="GO:0006310">
    <property type="term" value="P:DNA recombination"/>
    <property type="evidence" value="ECO:0007669"/>
    <property type="project" value="UniProtKB-KW"/>
</dbReference>
<dbReference type="GO" id="GO:0003677">
    <property type="term" value="F:DNA binding"/>
    <property type="evidence" value="ECO:0007669"/>
    <property type="project" value="UniProtKB-KW"/>
</dbReference>
<dbReference type="SUPFAM" id="SSF46955">
    <property type="entry name" value="Putative DNA-binding domain"/>
    <property type="match status" value="1"/>
</dbReference>
<sequence>MVRSPVDSRAAHALAEVEMARLVPVADWAVEVFGKHCPHRNTLLNWIRDGKIVPPPKKIGHRYFCAPDASYEDPVASQLERMIGGR</sequence>
<dbReference type="EMBL" id="FCOI02000009">
    <property type="protein sequence ID" value="SAK62469.1"/>
    <property type="molecule type" value="Genomic_DNA"/>
</dbReference>
<evidence type="ECO:0000313" key="4">
    <source>
        <dbReference type="EMBL" id="SAK62469.1"/>
    </source>
</evidence>
<dbReference type="RefSeq" id="WP_061161076.1">
    <property type="nucleotide sequence ID" value="NZ_FCOI02000009.1"/>
</dbReference>
<dbReference type="InterPro" id="IPR038137">
    <property type="entry name" value="Excisionase-like_sf"/>
</dbReference>
<dbReference type="InterPro" id="IPR009061">
    <property type="entry name" value="DNA-bd_dom_put_sf"/>
</dbReference>
<evidence type="ECO:0000259" key="3">
    <source>
        <dbReference type="Pfam" id="PF07825"/>
    </source>
</evidence>
<dbReference type="Gene3D" id="1.10.1660.20">
    <property type="match status" value="1"/>
</dbReference>
<evidence type="ECO:0000256" key="2">
    <source>
        <dbReference type="ARBA" id="ARBA00023172"/>
    </source>
</evidence>
<evidence type="ECO:0000256" key="1">
    <source>
        <dbReference type="ARBA" id="ARBA00023125"/>
    </source>
</evidence>
<dbReference type="AlphaFoldDB" id="A0A158AXN2"/>
<protein>
    <submittedName>
        <fullName evidence="4">Excisionase-like protein</fullName>
    </submittedName>
</protein>
<keyword evidence="5" id="KW-1185">Reference proteome</keyword>
<organism evidence="4 5">
    <name type="scientific">Caballeronia temeraria</name>
    <dbReference type="NCBI Taxonomy" id="1777137"/>
    <lineage>
        <taxon>Bacteria</taxon>
        <taxon>Pseudomonadati</taxon>
        <taxon>Pseudomonadota</taxon>
        <taxon>Betaproteobacteria</taxon>
        <taxon>Burkholderiales</taxon>
        <taxon>Burkholderiaceae</taxon>
        <taxon>Caballeronia</taxon>
    </lineage>
</organism>
<name>A0A158AXN2_9BURK</name>
<dbReference type="STRING" id="1777137.AWB76_03251"/>
<proteinExistence type="predicted"/>
<keyword evidence="2" id="KW-0233">DNA recombination</keyword>
<dbReference type="Proteomes" id="UP000054624">
    <property type="component" value="Unassembled WGS sequence"/>
</dbReference>
<dbReference type="Pfam" id="PF07825">
    <property type="entry name" value="Exc"/>
    <property type="match status" value="1"/>
</dbReference>
<feature type="domain" description="Excisionase-like" evidence="3">
    <location>
        <begin position="25"/>
        <end position="74"/>
    </location>
</feature>